<accession>A0A0E0IPY3</accession>
<dbReference type="Gramene" id="ONIVA10G03400.1">
    <property type="protein sequence ID" value="ONIVA10G03400.1"/>
    <property type="gene ID" value="ONIVA10G03400"/>
</dbReference>
<dbReference type="Proteomes" id="UP000006591">
    <property type="component" value="Chromosome 10"/>
</dbReference>
<name>A0A0E0IPY3_ORYNI</name>
<evidence type="ECO:0000313" key="2">
    <source>
        <dbReference type="Proteomes" id="UP000006591"/>
    </source>
</evidence>
<sequence>MGEPTPQRPSVLYYLQTNAAAAAGSSTFPRTPPVQRKASTCSATITVAPADVQRTVKLSDLPGHIIFRIMSFMSMPGMHACCAVKSPTFCALHEHRLRRVQCDRYREPSRVSGAVWEICQPAAGTPQLADSMVSFCLGYSLLAAKIAKLTRQTRTGGSDRRTRSGESGIALYALELDHSVFTSC</sequence>
<dbReference type="OMA" id="HACCAVK"/>
<reference evidence="1" key="1">
    <citation type="submission" date="2015-04" db="UniProtKB">
        <authorList>
            <consortium name="EnsemblPlants"/>
        </authorList>
    </citation>
    <scope>IDENTIFICATION</scope>
    <source>
        <strain evidence="1">SL10</strain>
    </source>
</reference>
<dbReference type="HOGENOM" id="CLU_1557776_0_0_1"/>
<dbReference type="EnsemblPlants" id="ONIVA10G03400.1">
    <property type="protein sequence ID" value="ONIVA10G03400.1"/>
    <property type="gene ID" value="ONIVA10G03400"/>
</dbReference>
<protein>
    <recommendedName>
        <fullName evidence="3">F-box domain-containing protein</fullName>
    </recommendedName>
</protein>
<keyword evidence="2" id="KW-1185">Reference proteome</keyword>
<reference evidence="1" key="2">
    <citation type="submission" date="2018-04" db="EMBL/GenBank/DDBJ databases">
        <title>OnivRS2 (Oryza nivara Reference Sequence Version 2).</title>
        <authorList>
            <person name="Zhang J."/>
            <person name="Kudrna D."/>
            <person name="Lee S."/>
            <person name="Talag J."/>
            <person name="Rajasekar S."/>
            <person name="Welchert J."/>
            <person name="Hsing Y.-I."/>
            <person name="Wing R.A."/>
        </authorList>
    </citation>
    <scope>NUCLEOTIDE SEQUENCE [LARGE SCALE GENOMIC DNA]</scope>
</reference>
<evidence type="ECO:0008006" key="3">
    <source>
        <dbReference type="Google" id="ProtNLM"/>
    </source>
</evidence>
<proteinExistence type="predicted"/>
<evidence type="ECO:0000313" key="1">
    <source>
        <dbReference type="EnsemblPlants" id="ONIVA10G03400.1"/>
    </source>
</evidence>
<dbReference type="AlphaFoldDB" id="A0A0E0IPY3"/>
<organism evidence="1">
    <name type="scientific">Oryza nivara</name>
    <name type="common">Indian wild rice</name>
    <name type="synonym">Oryza sativa f. spontanea</name>
    <dbReference type="NCBI Taxonomy" id="4536"/>
    <lineage>
        <taxon>Eukaryota</taxon>
        <taxon>Viridiplantae</taxon>
        <taxon>Streptophyta</taxon>
        <taxon>Embryophyta</taxon>
        <taxon>Tracheophyta</taxon>
        <taxon>Spermatophyta</taxon>
        <taxon>Magnoliopsida</taxon>
        <taxon>Liliopsida</taxon>
        <taxon>Poales</taxon>
        <taxon>Poaceae</taxon>
        <taxon>BOP clade</taxon>
        <taxon>Oryzoideae</taxon>
        <taxon>Oryzeae</taxon>
        <taxon>Oryzinae</taxon>
        <taxon>Oryza</taxon>
    </lineage>
</organism>